<dbReference type="GO" id="GO:0005819">
    <property type="term" value="C:spindle"/>
    <property type="evidence" value="ECO:0007669"/>
    <property type="project" value="UniProtKB-SubCell"/>
</dbReference>
<keyword evidence="15" id="KW-0460">Magnesium</keyword>
<evidence type="ECO:0000313" key="17">
    <source>
        <dbReference type="Proteomes" id="UP001457282"/>
    </source>
</evidence>
<feature type="binding site" evidence="14">
    <location>
        <begin position="26"/>
        <end position="33"/>
    </location>
    <ligand>
        <name>GTP</name>
        <dbReference type="ChEBI" id="CHEBI:37565"/>
    </ligand>
</feature>
<keyword evidence="11" id="KW-0458">Lysosome</keyword>
<proteinExistence type="inferred from homology"/>
<keyword evidence="5" id="KW-0132">Cell division</keyword>
<evidence type="ECO:0000256" key="14">
    <source>
        <dbReference type="PIRSR" id="PIRSR606689-1"/>
    </source>
</evidence>
<evidence type="ECO:0000313" key="16">
    <source>
        <dbReference type="EMBL" id="KAK9920451.1"/>
    </source>
</evidence>
<feature type="binding site" evidence="14">
    <location>
        <begin position="129"/>
        <end position="132"/>
    </location>
    <ligand>
        <name>GTP</name>
        <dbReference type="ChEBI" id="CHEBI:37565"/>
    </ligand>
</feature>
<keyword evidence="7" id="KW-0967">Endosome</keyword>
<comment type="similarity">
    <text evidence="4">Belongs to the small GTPase superfamily. Arf family.</text>
</comment>
<reference evidence="16 17" key="1">
    <citation type="journal article" date="2023" name="G3 (Bethesda)">
        <title>A chromosome-length genome assembly and annotation of blackberry (Rubus argutus, cv. 'Hillquist').</title>
        <authorList>
            <person name="Bruna T."/>
            <person name="Aryal R."/>
            <person name="Dudchenko O."/>
            <person name="Sargent D.J."/>
            <person name="Mead D."/>
            <person name="Buti M."/>
            <person name="Cavallini A."/>
            <person name="Hytonen T."/>
            <person name="Andres J."/>
            <person name="Pham M."/>
            <person name="Weisz D."/>
            <person name="Mascagni F."/>
            <person name="Usai G."/>
            <person name="Natali L."/>
            <person name="Bassil N."/>
            <person name="Fernandez G.E."/>
            <person name="Lomsadze A."/>
            <person name="Armour M."/>
            <person name="Olukolu B."/>
            <person name="Poorten T."/>
            <person name="Britton C."/>
            <person name="Davik J."/>
            <person name="Ashrafi H."/>
            <person name="Aiden E.L."/>
            <person name="Borodovsky M."/>
            <person name="Worthington M."/>
        </authorList>
    </citation>
    <scope>NUCLEOTIDE SEQUENCE [LARGE SCALE GENOMIC DNA]</scope>
    <source>
        <strain evidence="16">PI 553951</strain>
    </source>
</reference>
<dbReference type="Pfam" id="PF00025">
    <property type="entry name" value="Arf"/>
    <property type="match status" value="1"/>
</dbReference>
<dbReference type="GO" id="GO:0005525">
    <property type="term" value="F:GTP binding"/>
    <property type="evidence" value="ECO:0007669"/>
    <property type="project" value="UniProtKB-KW"/>
</dbReference>
<comment type="caution">
    <text evidence="16">The sequence shown here is derived from an EMBL/GenBank/DDBJ whole genome shotgun (WGS) entry which is preliminary data.</text>
</comment>
<dbReference type="NCBIfam" id="TIGR00231">
    <property type="entry name" value="small_GTP"/>
    <property type="match status" value="1"/>
</dbReference>
<comment type="function">
    <text evidence="12">May play a role in lysosome motility. May play a role in chromosome segregation.</text>
</comment>
<dbReference type="GO" id="GO:0031902">
    <property type="term" value="C:late endosome membrane"/>
    <property type="evidence" value="ECO:0007669"/>
    <property type="project" value="UniProtKB-SubCell"/>
</dbReference>
<gene>
    <name evidence="16" type="ORF">M0R45_029006</name>
</gene>
<dbReference type="GO" id="GO:0005765">
    <property type="term" value="C:lysosomal membrane"/>
    <property type="evidence" value="ECO:0007669"/>
    <property type="project" value="UniProtKB-SubCell"/>
</dbReference>
<keyword evidence="10 14" id="KW-0342">GTP-binding</keyword>
<organism evidence="16 17">
    <name type="scientific">Rubus argutus</name>
    <name type="common">Southern blackberry</name>
    <dbReference type="NCBI Taxonomy" id="59490"/>
    <lineage>
        <taxon>Eukaryota</taxon>
        <taxon>Viridiplantae</taxon>
        <taxon>Streptophyta</taxon>
        <taxon>Embryophyta</taxon>
        <taxon>Tracheophyta</taxon>
        <taxon>Spermatophyta</taxon>
        <taxon>Magnoliopsida</taxon>
        <taxon>eudicotyledons</taxon>
        <taxon>Gunneridae</taxon>
        <taxon>Pentapetalae</taxon>
        <taxon>rosids</taxon>
        <taxon>fabids</taxon>
        <taxon>Rosales</taxon>
        <taxon>Rosaceae</taxon>
        <taxon>Rosoideae</taxon>
        <taxon>Rosoideae incertae sedis</taxon>
        <taxon>Rubus</taxon>
    </lineage>
</organism>
<keyword evidence="6 14" id="KW-0547">Nucleotide-binding</keyword>
<evidence type="ECO:0000256" key="5">
    <source>
        <dbReference type="ARBA" id="ARBA00022618"/>
    </source>
</evidence>
<feature type="binding site" evidence="15">
    <location>
        <position position="33"/>
    </location>
    <ligand>
        <name>Mg(2+)</name>
        <dbReference type="ChEBI" id="CHEBI:18420"/>
    </ligand>
</feature>
<sequence length="183" mass="20557">MGLRKPFLSLFRCFAFQQEMEITLIGLQKAGKSRLVNVLTGQTDTEDMIPTVGFNLKKATKRNLTIKCWDLGGQPRFRRMWERYCRAVSVIVYVVDAADHDNLSVSRAELHDLMNKPSLSGIPLLVVGNKIDEPGALSEQALIDAMGLDTVTDRDVGCFMISCKNSTNIDSVLDWVVKYSKQR</sequence>
<keyword evidence="15" id="KW-0479">Metal-binding</keyword>
<dbReference type="PANTHER" id="PTHR45732">
    <property type="entry name" value="ADP-RIBOSYLATION FACTOR-LIKE PROTEIN 8"/>
    <property type="match status" value="1"/>
</dbReference>
<name>A0AAW1W933_RUBAR</name>
<dbReference type="GO" id="GO:0007059">
    <property type="term" value="P:chromosome segregation"/>
    <property type="evidence" value="ECO:0007669"/>
    <property type="project" value="UniProtKB-KW"/>
</dbReference>
<dbReference type="PROSITE" id="PS51417">
    <property type="entry name" value="ARF"/>
    <property type="match status" value="1"/>
</dbReference>
<evidence type="ECO:0000256" key="11">
    <source>
        <dbReference type="ARBA" id="ARBA00023228"/>
    </source>
</evidence>
<evidence type="ECO:0000256" key="6">
    <source>
        <dbReference type="ARBA" id="ARBA00022741"/>
    </source>
</evidence>
<dbReference type="GO" id="GO:0051301">
    <property type="term" value="P:cell division"/>
    <property type="evidence" value="ECO:0007669"/>
    <property type="project" value="UniProtKB-KW"/>
</dbReference>
<evidence type="ECO:0000256" key="13">
    <source>
        <dbReference type="ARBA" id="ARBA00064590"/>
    </source>
</evidence>
<evidence type="ECO:0000256" key="12">
    <source>
        <dbReference type="ARBA" id="ARBA00058702"/>
    </source>
</evidence>
<evidence type="ECO:0000256" key="1">
    <source>
        <dbReference type="ARBA" id="ARBA00004186"/>
    </source>
</evidence>
<evidence type="ECO:0000256" key="7">
    <source>
        <dbReference type="ARBA" id="ARBA00022753"/>
    </source>
</evidence>
<dbReference type="GO" id="GO:0046872">
    <property type="term" value="F:metal ion binding"/>
    <property type="evidence" value="ECO:0007669"/>
    <property type="project" value="UniProtKB-KW"/>
</dbReference>
<dbReference type="GO" id="GO:0015031">
    <property type="term" value="P:protein transport"/>
    <property type="evidence" value="ECO:0007669"/>
    <property type="project" value="InterPro"/>
</dbReference>
<evidence type="ECO:0000256" key="8">
    <source>
        <dbReference type="ARBA" id="ARBA00022776"/>
    </source>
</evidence>
<feature type="binding site" evidence="15">
    <location>
        <position position="51"/>
    </location>
    <ligand>
        <name>Mg(2+)</name>
        <dbReference type="ChEBI" id="CHEBI:18420"/>
    </ligand>
</feature>
<evidence type="ECO:0000256" key="4">
    <source>
        <dbReference type="ARBA" id="ARBA00010290"/>
    </source>
</evidence>
<dbReference type="CDD" id="cd04159">
    <property type="entry name" value="Arl10_like"/>
    <property type="match status" value="1"/>
</dbReference>
<dbReference type="InterPro" id="IPR027417">
    <property type="entry name" value="P-loop_NTPase"/>
</dbReference>
<protein>
    <submittedName>
        <fullName evidence="16">Uncharacterized protein</fullName>
    </submittedName>
</protein>
<dbReference type="SMART" id="SM00175">
    <property type="entry name" value="RAB"/>
    <property type="match status" value="1"/>
</dbReference>
<evidence type="ECO:0000256" key="10">
    <source>
        <dbReference type="ARBA" id="ARBA00023134"/>
    </source>
</evidence>
<keyword evidence="8" id="KW-0498">Mitosis</keyword>
<dbReference type="Gene3D" id="3.40.50.300">
    <property type="entry name" value="P-loop containing nucleotide triphosphate hydrolases"/>
    <property type="match status" value="1"/>
</dbReference>
<evidence type="ECO:0000256" key="3">
    <source>
        <dbReference type="ARBA" id="ARBA00004656"/>
    </source>
</evidence>
<dbReference type="PROSITE" id="PS51422">
    <property type="entry name" value="SAR1"/>
    <property type="match status" value="1"/>
</dbReference>
<dbReference type="InterPro" id="IPR044154">
    <property type="entry name" value="Arl8a/8b"/>
</dbReference>
<accession>A0AAW1W933</accession>
<dbReference type="PANTHER" id="PTHR45732:SF17">
    <property type="entry name" value="ADP-RIBOSYLATION FACTOR-LIKE PROTEIN 8A-RELATED"/>
    <property type="match status" value="1"/>
</dbReference>
<dbReference type="GO" id="GO:0003924">
    <property type="term" value="F:GTPase activity"/>
    <property type="evidence" value="ECO:0007669"/>
    <property type="project" value="InterPro"/>
</dbReference>
<evidence type="ECO:0000256" key="2">
    <source>
        <dbReference type="ARBA" id="ARBA00004414"/>
    </source>
</evidence>
<dbReference type="GO" id="GO:0051607">
    <property type="term" value="P:defense response to virus"/>
    <property type="evidence" value="ECO:0007669"/>
    <property type="project" value="UniProtKB-ARBA"/>
</dbReference>
<comment type="subcellular location">
    <subcellularLocation>
        <location evidence="1">Cytoplasm</location>
        <location evidence="1">Cytoskeleton</location>
        <location evidence="1">Spindle</location>
    </subcellularLocation>
    <subcellularLocation>
        <location evidence="2">Late endosome membrane</location>
    </subcellularLocation>
    <subcellularLocation>
        <location evidence="3">Lysosome membrane</location>
    </subcellularLocation>
</comment>
<dbReference type="InterPro" id="IPR005225">
    <property type="entry name" value="Small_GTP-bd"/>
</dbReference>
<dbReference type="FunFam" id="3.40.50.300:FF:000441">
    <property type="entry name" value="ADP-ribosylation factor-like protein 8a"/>
    <property type="match status" value="1"/>
</dbReference>
<evidence type="ECO:0000256" key="9">
    <source>
        <dbReference type="ARBA" id="ARBA00022829"/>
    </source>
</evidence>
<comment type="subunit">
    <text evidence="13">Interacts with tubulin.</text>
</comment>
<dbReference type="EMBL" id="JBEDUW010000006">
    <property type="protein sequence ID" value="KAK9920451.1"/>
    <property type="molecule type" value="Genomic_DNA"/>
</dbReference>
<dbReference type="Proteomes" id="UP001457282">
    <property type="component" value="Unassembled WGS sequence"/>
</dbReference>
<dbReference type="PRINTS" id="PR00328">
    <property type="entry name" value="SAR1GTPBP"/>
</dbReference>
<dbReference type="SMART" id="SM00178">
    <property type="entry name" value="SAR"/>
    <property type="match status" value="1"/>
</dbReference>
<dbReference type="SUPFAM" id="SSF52540">
    <property type="entry name" value="P-loop containing nucleoside triphosphate hydrolases"/>
    <property type="match status" value="1"/>
</dbReference>
<evidence type="ECO:0000256" key="15">
    <source>
        <dbReference type="PIRSR" id="PIRSR606689-2"/>
    </source>
</evidence>
<dbReference type="InterPro" id="IPR006689">
    <property type="entry name" value="Small_GTPase_ARF/SAR"/>
</dbReference>
<dbReference type="AlphaFoldDB" id="A0AAW1W933"/>
<keyword evidence="9" id="KW-0159">Chromosome partition</keyword>
<feature type="binding site" evidence="14">
    <location>
        <position position="73"/>
    </location>
    <ligand>
        <name>GTP</name>
        <dbReference type="ChEBI" id="CHEBI:37565"/>
    </ligand>
</feature>
<dbReference type="SMART" id="SM00177">
    <property type="entry name" value="ARF"/>
    <property type="match status" value="1"/>
</dbReference>
<keyword evidence="8" id="KW-0131">Cell cycle</keyword>
<keyword evidence="17" id="KW-1185">Reference proteome</keyword>